<evidence type="ECO:0000256" key="1">
    <source>
        <dbReference type="SAM" id="MobiDB-lite"/>
    </source>
</evidence>
<organism evidence="3 4">
    <name type="scientific">Tindallia californiensis</name>
    <dbReference type="NCBI Taxonomy" id="159292"/>
    <lineage>
        <taxon>Bacteria</taxon>
        <taxon>Bacillati</taxon>
        <taxon>Bacillota</taxon>
        <taxon>Clostridia</taxon>
        <taxon>Peptostreptococcales</taxon>
        <taxon>Tindalliaceae</taxon>
        <taxon>Tindallia</taxon>
    </lineage>
</organism>
<keyword evidence="2" id="KW-0812">Transmembrane</keyword>
<keyword evidence="2" id="KW-0472">Membrane</keyword>
<feature type="compositionally biased region" description="Basic and acidic residues" evidence="1">
    <location>
        <begin position="43"/>
        <end position="57"/>
    </location>
</feature>
<feature type="region of interest" description="Disordered" evidence="1">
    <location>
        <begin position="38"/>
        <end position="57"/>
    </location>
</feature>
<evidence type="ECO:0000313" key="3">
    <source>
        <dbReference type="EMBL" id="SDZ02808.1"/>
    </source>
</evidence>
<proteinExistence type="predicted"/>
<accession>A0A1H3PP43</accession>
<dbReference type="AlphaFoldDB" id="A0A1H3PP43"/>
<keyword evidence="2" id="KW-1133">Transmembrane helix</keyword>
<dbReference type="Proteomes" id="UP000199230">
    <property type="component" value="Unassembled WGS sequence"/>
</dbReference>
<name>A0A1H3PP43_9FIRM</name>
<feature type="transmembrane region" description="Helical" evidence="2">
    <location>
        <begin position="6"/>
        <end position="25"/>
    </location>
</feature>
<dbReference type="EMBL" id="FNPV01000007">
    <property type="protein sequence ID" value="SDZ02808.1"/>
    <property type="molecule type" value="Genomic_DNA"/>
</dbReference>
<keyword evidence="4" id="KW-1185">Reference proteome</keyword>
<reference evidence="3 4" key="1">
    <citation type="submission" date="2016-10" db="EMBL/GenBank/DDBJ databases">
        <authorList>
            <person name="de Groot N.N."/>
        </authorList>
    </citation>
    <scope>NUCLEOTIDE SEQUENCE [LARGE SCALE GENOMIC DNA]</scope>
    <source>
        <strain evidence="3 4">APO</strain>
    </source>
</reference>
<gene>
    <name evidence="3" type="ORF">SAMN05192546_1073</name>
</gene>
<evidence type="ECO:0000256" key="2">
    <source>
        <dbReference type="SAM" id="Phobius"/>
    </source>
</evidence>
<evidence type="ECO:0000313" key="4">
    <source>
        <dbReference type="Proteomes" id="UP000199230"/>
    </source>
</evidence>
<sequence>MPLLFPYGWIIPLIFLSVFLICFLTSRRSFKCPMFSHHTCSHTSDKQSRDEKDDYSKKIHDLKSEIECLKRNASSENKEPIKEQLLQMERDLERLKKEL</sequence>
<protein>
    <submittedName>
        <fullName evidence="3">Uncharacterized protein</fullName>
    </submittedName>
</protein>